<dbReference type="InterPro" id="IPR001881">
    <property type="entry name" value="EGF-like_Ca-bd_dom"/>
</dbReference>
<evidence type="ECO:0000256" key="14">
    <source>
        <dbReference type="SAM" id="SignalP"/>
    </source>
</evidence>
<evidence type="ECO:0000313" key="17">
    <source>
        <dbReference type="Proteomes" id="UP000824219"/>
    </source>
</evidence>
<keyword evidence="17" id="KW-1185">Reference proteome</keyword>
<comment type="caution">
    <text evidence="16">The sequence shown here is derived from an EMBL/GenBank/DDBJ whole genome shotgun (WGS) entry which is preliminary data.</text>
</comment>
<accession>A0A9D3NE23</accession>
<evidence type="ECO:0000256" key="3">
    <source>
        <dbReference type="ARBA" id="ARBA00022536"/>
    </source>
</evidence>
<keyword evidence="4 13" id="KW-0812">Transmembrane</keyword>
<keyword evidence="9" id="KW-1015">Disulfide bond</keyword>
<dbReference type="InterPro" id="IPR000742">
    <property type="entry name" value="EGF"/>
</dbReference>
<evidence type="ECO:0000256" key="4">
    <source>
        <dbReference type="ARBA" id="ARBA00022692"/>
    </source>
</evidence>
<dbReference type="SMART" id="SM00181">
    <property type="entry name" value="EGF"/>
    <property type="match status" value="3"/>
</dbReference>
<dbReference type="PANTHER" id="PTHR15583:SF12">
    <property type="entry name" value="INTERLEUKIN-17 RECEPTOR C"/>
    <property type="match status" value="1"/>
</dbReference>
<reference evidence="16 17" key="1">
    <citation type="submission" date="2021-06" db="EMBL/GenBank/DDBJ databases">
        <title>Chromosome-level genome assembly of the red-tail catfish (Hemibagrus wyckioides).</title>
        <authorList>
            <person name="Shao F."/>
        </authorList>
    </citation>
    <scope>NUCLEOTIDE SEQUENCE [LARGE SCALE GENOMIC DNA]</scope>
    <source>
        <strain evidence="16">EC202008001</strain>
        <tissue evidence="16">Blood</tissue>
    </source>
</reference>
<feature type="chain" id="PRO_5038580187" description="EGF-like domain-containing protein" evidence="14">
    <location>
        <begin position="21"/>
        <end position="932"/>
    </location>
</feature>
<keyword evidence="5 14" id="KW-0732">Signal</keyword>
<dbReference type="InterPro" id="IPR006212">
    <property type="entry name" value="Furin_repeat"/>
</dbReference>
<comment type="caution">
    <text evidence="12">Lacks conserved residue(s) required for the propagation of feature annotation.</text>
</comment>
<dbReference type="CDD" id="cd00054">
    <property type="entry name" value="EGF_CA"/>
    <property type="match status" value="1"/>
</dbReference>
<dbReference type="InterPro" id="IPR039465">
    <property type="entry name" value="IL-17_rcpt-like"/>
</dbReference>
<keyword evidence="10" id="KW-0675">Receptor</keyword>
<keyword evidence="6" id="KW-0677">Repeat</keyword>
<dbReference type="FunFam" id="2.10.25.10:FF:000038">
    <property type="entry name" value="Fibrillin 2"/>
    <property type="match status" value="1"/>
</dbReference>
<dbReference type="PROSITE" id="PS50026">
    <property type="entry name" value="EGF_3"/>
    <property type="match status" value="1"/>
</dbReference>
<dbReference type="PROSITE" id="PS01187">
    <property type="entry name" value="EGF_CA"/>
    <property type="match status" value="2"/>
</dbReference>
<dbReference type="InterPro" id="IPR013568">
    <property type="entry name" value="SEFIR_dom"/>
</dbReference>
<protein>
    <recommendedName>
        <fullName evidence="15">EGF-like domain-containing protein</fullName>
    </recommendedName>
</protein>
<dbReference type="Proteomes" id="UP000824219">
    <property type="component" value="Linkage Group LG21"/>
</dbReference>
<name>A0A9D3NE23_9TELE</name>
<organism evidence="16 17">
    <name type="scientific">Hemibagrus wyckioides</name>
    <dbReference type="NCBI Taxonomy" id="337641"/>
    <lineage>
        <taxon>Eukaryota</taxon>
        <taxon>Metazoa</taxon>
        <taxon>Chordata</taxon>
        <taxon>Craniata</taxon>
        <taxon>Vertebrata</taxon>
        <taxon>Euteleostomi</taxon>
        <taxon>Actinopterygii</taxon>
        <taxon>Neopterygii</taxon>
        <taxon>Teleostei</taxon>
        <taxon>Ostariophysi</taxon>
        <taxon>Siluriformes</taxon>
        <taxon>Bagridae</taxon>
        <taxon>Hemibagrus</taxon>
    </lineage>
</organism>
<dbReference type="Gene3D" id="3.40.50.11530">
    <property type="match status" value="1"/>
</dbReference>
<comment type="similarity">
    <text evidence="2">Belongs to the CRELD family.</text>
</comment>
<dbReference type="SMART" id="SM00261">
    <property type="entry name" value="FU"/>
    <property type="match status" value="2"/>
</dbReference>
<dbReference type="CDD" id="cd00064">
    <property type="entry name" value="FU"/>
    <property type="match status" value="1"/>
</dbReference>
<keyword evidence="7 13" id="KW-1133">Transmembrane helix</keyword>
<dbReference type="InterPro" id="IPR009030">
    <property type="entry name" value="Growth_fac_rcpt_cys_sf"/>
</dbReference>
<dbReference type="InterPro" id="IPR049883">
    <property type="entry name" value="NOTCH1_EGF-like"/>
</dbReference>
<evidence type="ECO:0000256" key="5">
    <source>
        <dbReference type="ARBA" id="ARBA00022729"/>
    </source>
</evidence>
<dbReference type="Pfam" id="PF07645">
    <property type="entry name" value="EGF_CA"/>
    <property type="match status" value="2"/>
</dbReference>
<evidence type="ECO:0000256" key="1">
    <source>
        <dbReference type="ARBA" id="ARBA00004479"/>
    </source>
</evidence>
<dbReference type="EMBL" id="JAHKSW010000021">
    <property type="protein sequence ID" value="KAG7319320.1"/>
    <property type="molecule type" value="Genomic_DNA"/>
</dbReference>
<dbReference type="OrthoDB" id="10045365at2759"/>
<dbReference type="PROSITE" id="PS00010">
    <property type="entry name" value="ASX_HYDROXYL"/>
    <property type="match status" value="1"/>
</dbReference>
<evidence type="ECO:0000256" key="10">
    <source>
        <dbReference type="ARBA" id="ARBA00023170"/>
    </source>
</evidence>
<feature type="transmembrane region" description="Helical" evidence="13">
    <location>
        <begin position="901"/>
        <end position="918"/>
    </location>
</feature>
<dbReference type="Pfam" id="PF08357">
    <property type="entry name" value="SEFIR"/>
    <property type="match status" value="1"/>
</dbReference>
<gene>
    <name evidence="16" type="ORF">KOW79_017794</name>
</gene>
<dbReference type="Gene3D" id="2.10.25.10">
    <property type="entry name" value="Laminin"/>
    <property type="match status" value="1"/>
</dbReference>
<feature type="transmembrane region" description="Helical" evidence="13">
    <location>
        <begin position="384"/>
        <end position="407"/>
    </location>
</feature>
<keyword evidence="8 13" id="KW-0472">Membrane</keyword>
<evidence type="ECO:0000256" key="9">
    <source>
        <dbReference type="ARBA" id="ARBA00023157"/>
    </source>
</evidence>
<keyword evidence="11" id="KW-0325">Glycoprotein</keyword>
<dbReference type="InterPro" id="IPR018097">
    <property type="entry name" value="EGF_Ca-bd_CS"/>
</dbReference>
<evidence type="ECO:0000313" key="16">
    <source>
        <dbReference type="EMBL" id="KAG7319320.1"/>
    </source>
</evidence>
<evidence type="ECO:0000256" key="13">
    <source>
        <dbReference type="SAM" id="Phobius"/>
    </source>
</evidence>
<evidence type="ECO:0000256" key="7">
    <source>
        <dbReference type="ARBA" id="ARBA00022989"/>
    </source>
</evidence>
<sequence length="932" mass="103534">MSTPWRPLFLMLAGAVLCAAGLMEHDSQCNITCSQGLKGCTVVNKNCVLPQCEGALPPSTSTPVEVLTLSVEPAICVKMHKVCLLIQIQLRVLADDDVSGETPDDSENEDSAALILCYMSAPNLMSCNEISFIVKSNTRKNQEELVMVEVQDGVYLGSTVTVMLNNMSEKVHVPLASSVCPSPHVKECKTPRISPNIDVVRGVMELKAEPEDPEVPLQLCVKRKGMTLCQLSEWIIPLHAVTHCMCFQAWKQNKDDKISFRSEKCPFEKEEGLRRNAMRNVSLSVRHVESNEGRLALNWNLSAPCRLEAEVWPCQMAVNVGGGCREVPGFRRNTSMGWEENISTVWKSDSFLDVRTTNNLPPCVMFKVDGQTFGPFCEDYTTRVRWICLVVVTLLLVVLLIVAVFVLRIRHREWLSNSIPTHQSQGLRGEVLLVHLSSSDPSFSDTVCWFATWLSDLGFSVSLDLWNQAEVSKLGPTPWLYSRLQHVQTSGGKILLLLSHDAVLRAKTYSERWSCVSNEDDKTSRPSWLWNVDVFSSALSSLFSARLQGGATEHFALVQLDTEALELPELFQGLKLYQLPSESQRLLANLQTRCLRSFGARLKRFLWTWRASARLEMRLRNCGKEQRSRTESTLTHVKSLSVEEETLPLNSTSQSRDEVPIPEFNISKYFFPLSDTCEVPDLQHPKDASTIASTASRKKGAMLTLCIVLFLLLATPCLGNNCSEHCKACGGPERDQCLQCLPGFMLHDNVCVDIDECGTNLAKCPANTYCINTHSSYVCRSCDQACVGCMGSGPARCKKCAPGYRSDDLKCLDIDECSEEVLACSDLNALCVNTQGSFQCDCAPGFTRRESVCVRNQKPEGQEPGLFDDLQDDEVEVLKQMFFGVILCALATLAAKGDMMFTSVFIGAVAAMVGYWLSDKSDRLLGSFLKGR</sequence>
<keyword evidence="3 12" id="KW-0245">EGF-like domain</keyword>
<proteinExistence type="inferred from homology"/>
<dbReference type="Gene3D" id="2.10.220.10">
    <property type="entry name" value="Hormone Receptor, Insulin-like Growth Factor Receptor 1, Chain A, domain 2"/>
    <property type="match status" value="1"/>
</dbReference>
<evidence type="ECO:0000256" key="6">
    <source>
        <dbReference type="ARBA" id="ARBA00022737"/>
    </source>
</evidence>
<dbReference type="GO" id="GO:0030368">
    <property type="term" value="F:interleukin-17 receptor activity"/>
    <property type="evidence" value="ECO:0007669"/>
    <property type="project" value="InterPro"/>
</dbReference>
<feature type="signal peptide" evidence="14">
    <location>
        <begin position="1"/>
        <end position="20"/>
    </location>
</feature>
<dbReference type="GO" id="GO:0005509">
    <property type="term" value="F:calcium ion binding"/>
    <property type="evidence" value="ECO:0007669"/>
    <property type="project" value="InterPro"/>
</dbReference>
<evidence type="ECO:0000256" key="12">
    <source>
        <dbReference type="PROSITE-ProRule" id="PRU00076"/>
    </source>
</evidence>
<feature type="domain" description="EGF-like" evidence="15">
    <location>
        <begin position="813"/>
        <end position="852"/>
    </location>
</feature>
<dbReference type="InterPro" id="IPR000152">
    <property type="entry name" value="EGF-type_Asp/Asn_hydroxyl_site"/>
</dbReference>
<comment type="subcellular location">
    <subcellularLocation>
        <location evidence="1">Membrane</location>
        <topology evidence="1">Single-pass type I membrane protein</topology>
    </subcellularLocation>
</comment>
<dbReference type="SUPFAM" id="SSF57184">
    <property type="entry name" value="Growth factor receptor domain"/>
    <property type="match status" value="1"/>
</dbReference>
<evidence type="ECO:0000256" key="2">
    <source>
        <dbReference type="ARBA" id="ARBA00005897"/>
    </source>
</evidence>
<dbReference type="PANTHER" id="PTHR15583">
    <property type="entry name" value="INTERLEUKIN-17 RECEPTOR"/>
    <property type="match status" value="1"/>
</dbReference>
<evidence type="ECO:0000256" key="11">
    <source>
        <dbReference type="ARBA" id="ARBA00023180"/>
    </source>
</evidence>
<evidence type="ECO:0000256" key="8">
    <source>
        <dbReference type="ARBA" id="ARBA00023136"/>
    </source>
</evidence>
<evidence type="ECO:0000259" key="15">
    <source>
        <dbReference type="PROSITE" id="PS50026"/>
    </source>
</evidence>
<dbReference type="GO" id="GO:0030855">
    <property type="term" value="P:epithelial cell differentiation"/>
    <property type="evidence" value="ECO:0007669"/>
    <property type="project" value="UniProtKB-ARBA"/>
</dbReference>
<dbReference type="GO" id="GO:0016020">
    <property type="term" value="C:membrane"/>
    <property type="evidence" value="ECO:0007669"/>
    <property type="project" value="UniProtKB-SubCell"/>
</dbReference>
<dbReference type="AlphaFoldDB" id="A0A9D3NE23"/>
<dbReference type="SMART" id="SM00179">
    <property type="entry name" value="EGF_CA"/>
    <property type="match status" value="2"/>
</dbReference>